<evidence type="ECO:0000256" key="1">
    <source>
        <dbReference type="SAM" id="MobiDB-lite"/>
    </source>
</evidence>
<name>A0A371CIY3_9APHY</name>
<reference evidence="2 3" key="1">
    <citation type="journal article" date="2018" name="Biotechnol. Biofuels">
        <title>Integrative visual omics of the white-rot fungus Polyporus brumalis exposes the biotechnological potential of its oxidative enzymes for delignifying raw plant biomass.</title>
        <authorList>
            <person name="Miyauchi S."/>
            <person name="Rancon A."/>
            <person name="Drula E."/>
            <person name="Hage H."/>
            <person name="Chaduli D."/>
            <person name="Favel A."/>
            <person name="Grisel S."/>
            <person name="Henrissat B."/>
            <person name="Herpoel-Gimbert I."/>
            <person name="Ruiz-Duenas F.J."/>
            <person name="Chevret D."/>
            <person name="Hainaut M."/>
            <person name="Lin J."/>
            <person name="Wang M."/>
            <person name="Pangilinan J."/>
            <person name="Lipzen A."/>
            <person name="Lesage-Meessen L."/>
            <person name="Navarro D."/>
            <person name="Riley R."/>
            <person name="Grigoriev I.V."/>
            <person name="Zhou S."/>
            <person name="Raouche S."/>
            <person name="Rosso M.N."/>
        </authorList>
    </citation>
    <scope>NUCLEOTIDE SEQUENCE [LARGE SCALE GENOMIC DNA]</scope>
    <source>
        <strain evidence="2 3">BRFM 1820</strain>
    </source>
</reference>
<feature type="region of interest" description="Disordered" evidence="1">
    <location>
        <begin position="1"/>
        <end position="55"/>
    </location>
</feature>
<protein>
    <submittedName>
        <fullName evidence="2">Uncharacterized protein</fullName>
    </submittedName>
</protein>
<evidence type="ECO:0000313" key="3">
    <source>
        <dbReference type="Proteomes" id="UP000256964"/>
    </source>
</evidence>
<proteinExistence type="predicted"/>
<keyword evidence="3" id="KW-1185">Reference proteome</keyword>
<evidence type="ECO:0000313" key="2">
    <source>
        <dbReference type="EMBL" id="RDX40244.1"/>
    </source>
</evidence>
<feature type="compositionally biased region" description="Basic residues" evidence="1">
    <location>
        <begin position="95"/>
        <end position="110"/>
    </location>
</feature>
<sequence>MASPPAMSPQSSDSSSSSGRHPSPLSHAMRPPSVPLPSQSTQAVRSRGSSVSTIRAPALLTSPVITRVFSTPVSHSLSSSTTTLGPAPADFRSRSVSHSRRASSTPRHHSPVRDLSWLWRFKNSKDGEQDDSSSWWTSVEVIPRPWDEKKKKSVPVEQADGYVRTRDVSLVFSLACPFPVSRDASRSASGVCRMTLSPHLDPTAYVACTALQLLAVVAS</sequence>
<gene>
    <name evidence="2" type="ORF">OH76DRAFT_376326</name>
</gene>
<dbReference type="AlphaFoldDB" id="A0A371CIY3"/>
<dbReference type="STRING" id="139420.A0A371CIY3"/>
<accession>A0A371CIY3</accession>
<feature type="region of interest" description="Disordered" evidence="1">
    <location>
        <begin position="75"/>
        <end position="110"/>
    </location>
</feature>
<dbReference type="EMBL" id="KZ857572">
    <property type="protein sequence ID" value="RDX40244.1"/>
    <property type="molecule type" value="Genomic_DNA"/>
</dbReference>
<feature type="compositionally biased region" description="Polar residues" evidence="1">
    <location>
        <begin position="36"/>
        <end position="53"/>
    </location>
</feature>
<dbReference type="Proteomes" id="UP000256964">
    <property type="component" value="Unassembled WGS sequence"/>
</dbReference>
<feature type="compositionally biased region" description="Low complexity" evidence="1">
    <location>
        <begin position="1"/>
        <end position="26"/>
    </location>
</feature>
<organism evidence="2 3">
    <name type="scientific">Lentinus brumalis</name>
    <dbReference type="NCBI Taxonomy" id="2498619"/>
    <lineage>
        <taxon>Eukaryota</taxon>
        <taxon>Fungi</taxon>
        <taxon>Dikarya</taxon>
        <taxon>Basidiomycota</taxon>
        <taxon>Agaricomycotina</taxon>
        <taxon>Agaricomycetes</taxon>
        <taxon>Polyporales</taxon>
        <taxon>Polyporaceae</taxon>
        <taxon>Lentinus</taxon>
    </lineage>
</organism>